<evidence type="ECO:0000256" key="4">
    <source>
        <dbReference type="ARBA" id="ARBA00022982"/>
    </source>
</evidence>
<evidence type="ECO:0000313" key="11">
    <source>
        <dbReference type="Proteomes" id="UP001551582"/>
    </source>
</evidence>
<dbReference type="Proteomes" id="UP001551582">
    <property type="component" value="Unassembled WGS sequence"/>
</dbReference>
<evidence type="ECO:0000259" key="9">
    <source>
        <dbReference type="PROSITE" id="PS51379"/>
    </source>
</evidence>
<feature type="domain" description="4Fe-4S ferredoxin-type" evidence="9">
    <location>
        <begin position="1"/>
        <end position="29"/>
    </location>
</feature>
<dbReference type="PANTHER" id="PTHR36923">
    <property type="entry name" value="FERREDOXIN"/>
    <property type="match status" value="1"/>
</dbReference>
<dbReference type="PANTHER" id="PTHR36923:SF3">
    <property type="entry name" value="FERREDOXIN"/>
    <property type="match status" value="1"/>
</dbReference>
<dbReference type="RefSeq" id="WP_359977242.1">
    <property type="nucleotide sequence ID" value="NZ_JBEZLS010000003.1"/>
</dbReference>
<keyword evidence="2 8" id="KW-0813">Transport</keyword>
<protein>
    <recommendedName>
        <fullName evidence="8">Ferredoxin</fullName>
    </recommendedName>
</protein>
<keyword evidence="6 8" id="KW-0411">Iron-sulfur</keyword>
<gene>
    <name evidence="10" type="ORF">AB0D65_05950</name>
</gene>
<name>A0ABV3E096_9ACTN</name>
<organism evidence="10 11">
    <name type="scientific">Streptomyces griseoloalbus</name>
    <dbReference type="NCBI Taxonomy" id="67303"/>
    <lineage>
        <taxon>Bacteria</taxon>
        <taxon>Bacillati</taxon>
        <taxon>Actinomycetota</taxon>
        <taxon>Actinomycetes</taxon>
        <taxon>Kitasatosporales</taxon>
        <taxon>Streptomycetaceae</taxon>
        <taxon>Streptomyces</taxon>
    </lineage>
</organism>
<dbReference type="PRINTS" id="PR00352">
    <property type="entry name" value="3FE4SFRDOXIN"/>
</dbReference>
<evidence type="ECO:0000256" key="5">
    <source>
        <dbReference type="ARBA" id="ARBA00023004"/>
    </source>
</evidence>
<evidence type="ECO:0000256" key="7">
    <source>
        <dbReference type="ARBA" id="ARBA00023291"/>
    </source>
</evidence>
<proteinExistence type="predicted"/>
<dbReference type="InterPro" id="IPR017896">
    <property type="entry name" value="4Fe4S_Fe-S-bd"/>
</dbReference>
<evidence type="ECO:0000256" key="3">
    <source>
        <dbReference type="ARBA" id="ARBA00022723"/>
    </source>
</evidence>
<comment type="cofactor">
    <cofactor evidence="1">
        <name>[3Fe-4S] cluster</name>
        <dbReference type="ChEBI" id="CHEBI:21137"/>
    </cofactor>
</comment>
<keyword evidence="11" id="KW-1185">Reference proteome</keyword>
<sequence>MKVTVDDDRCRGHGVCCGICPEVFDLGDDGYSVVLLPEIPAHQEQAVRRAAALCPEHAITTTG</sequence>
<accession>A0ABV3E096</accession>
<dbReference type="PROSITE" id="PS51379">
    <property type="entry name" value="4FE4S_FER_2"/>
    <property type="match status" value="1"/>
</dbReference>
<dbReference type="Pfam" id="PF13459">
    <property type="entry name" value="Fer4_15"/>
    <property type="match status" value="1"/>
</dbReference>
<dbReference type="Gene3D" id="3.30.70.20">
    <property type="match status" value="1"/>
</dbReference>
<dbReference type="InterPro" id="IPR051269">
    <property type="entry name" value="Fe-S_cluster_ET"/>
</dbReference>
<dbReference type="EMBL" id="JBEZLS010000003">
    <property type="protein sequence ID" value="MEU9350561.1"/>
    <property type="molecule type" value="Genomic_DNA"/>
</dbReference>
<evidence type="ECO:0000313" key="10">
    <source>
        <dbReference type="EMBL" id="MEU9350561.1"/>
    </source>
</evidence>
<evidence type="ECO:0000256" key="1">
    <source>
        <dbReference type="ARBA" id="ARBA00001927"/>
    </source>
</evidence>
<evidence type="ECO:0000256" key="6">
    <source>
        <dbReference type="ARBA" id="ARBA00023014"/>
    </source>
</evidence>
<comment type="caution">
    <text evidence="10">The sequence shown here is derived from an EMBL/GenBank/DDBJ whole genome shotgun (WGS) entry which is preliminary data.</text>
</comment>
<evidence type="ECO:0000256" key="8">
    <source>
        <dbReference type="RuleBase" id="RU368020"/>
    </source>
</evidence>
<reference evidence="10 11" key="1">
    <citation type="submission" date="2024-06" db="EMBL/GenBank/DDBJ databases">
        <title>The Natural Products Discovery Center: Release of the First 8490 Sequenced Strains for Exploring Actinobacteria Biosynthetic Diversity.</title>
        <authorList>
            <person name="Kalkreuter E."/>
            <person name="Kautsar S.A."/>
            <person name="Yang D."/>
            <person name="Bader C.D."/>
            <person name="Teijaro C.N."/>
            <person name="Fluegel L."/>
            <person name="Davis C.M."/>
            <person name="Simpson J.R."/>
            <person name="Lauterbach L."/>
            <person name="Steele A.D."/>
            <person name="Gui C."/>
            <person name="Meng S."/>
            <person name="Li G."/>
            <person name="Viehrig K."/>
            <person name="Ye F."/>
            <person name="Su P."/>
            <person name="Kiefer A.F."/>
            <person name="Nichols A."/>
            <person name="Cepeda A.J."/>
            <person name="Yan W."/>
            <person name="Fan B."/>
            <person name="Jiang Y."/>
            <person name="Adhikari A."/>
            <person name="Zheng C.-J."/>
            <person name="Schuster L."/>
            <person name="Cowan T.M."/>
            <person name="Smanski M.J."/>
            <person name="Chevrette M.G."/>
            <person name="De Carvalho L.P.S."/>
            <person name="Shen B."/>
        </authorList>
    </citation>
    <scope>NUCLEOTIDE SEQUENCE [LARGE SCALE GENOMIC DNA]</scope>
    <source>
        <strain evidence="10 11">NPDC048274</strain>
    </source>
</reference>
<keyword evidence="4 8" id="KW-0249">Electron transport</keyword>
<evidence type="ECO:0000256" key="2">
    <source>
        <dbReference type="ARBA" id="ARBA00022448"/>
    </source>
</evidence>
<keyword evidence="3 8" id="KW-0479">Metal-binding</keyword>
<keyword evidence="7" id="KW-0003">3Fe-4S</keyword>
<comment type="function">
    <text evidence="8">Ferredoxins are iron-sulfur proteins that transfer electrons in a wide variety of metabolic reactions.</text>
</comment>
<dbReference type="InterPro" id="IPR001080">
    <property type="entry name" value="3Fe4S_ferredoxin"/>
</dbReference>
<dbReference type="SUPFAM" id="SSF54862">
    <property type="entry name" value="4Fe-4S ferredoxins"/>
    <property type="match status" value="1"/>
</dbReference>
<keyword evidence="5 8" id="KW-0408">Iron</keyword>